<dbReference type="AlphaFoldDB" id="A0A2R6P144"/>
<feature type="non-terminal residue" evidence="2">
    <location>
        <position position="227"/>
    </location>
</feature>
<organism evidence="2 3">
    <name type="scientific">Hermanssonia centrifuga</name>
    <dbReference type="NCBI Taxonomy" id="98765"/>
    <lineage>
        <taxon>Eukaryota</taxon>
        <taxon>Fungi</taxon>
        <taxon>Dikarya</taxon>
        <taxon>Basidiomycota</taxon>
        <taxon>Agaricomycotina</taxon>
        <taxon>Agaricomycetes</taxon>
        <taxon>Polyporales</taxon>
        <taxon>Meruliaceae</taxon>
        <taxon>Hermanssonia</taxon>
    </lineage>
</organism>
<evidence type="ECO:0000313" key="3">
    <source>
        <dbReference type="Proteomes" id="UP000186601"/>
    </source>
</evidence>
<proteinExistence type="predicted"/>
<feature type="region of interest" description="Disordered" evidence="1">
    <location>
        <begin position="69"/>
        <end position="179"/>
    </location>
</feature>
<comment type="caution">
    <text evidence="2">The sequence shown here is derived from an EMBL/GenBank/DDBJ whole genome shotgun (WGS) entry which is preliminary data.</text>
</comment>
<dbReference type="Proteomes" id="UP000186601">
    <property type="component" value="Unassembled WGS sequence"/>
</dbReference>
<reference evidence="2 3" key="1">
    <citation type="submission" date="2018-02" db="EMBL/GenBank/DDBJ databases">
        <title>Genome sequence of the basidiomycete white-rot fungus Phlebia centrifuga.</title>
        <authorList>
            <person name="Granchi Z."/>
            <person name="Peng M."/>
            <person name="de Vries R.P."/>
            <person name="Hilden K."/>
            <person name="Makela M.R."/>
            <person name="Grigoriev I."/>
            <person name="Riley R."/>
        </authorList>
    </citation>
    <scope>NUCLEOTIDE SEQUENCE [LARGE SCALE GENOMIC DNA]</scope>
    <source>
        <strain evidence="2 3">FBCC195</strain>
    </source>
</reference>
<accession>A0A2R6P144</accession>
<evidence type="ECO:0000256" key="1">
    <source>
        <dbReference type="SAM" id="MobiDB-lite"/>
    </source>
</evidence>
<gene>
    <name evidence="2" type="ORF">PHLCEN_2v6067</name>
</gene>
<evidence type="ECO:0000313" key="2">
    <source>
        <dbReference type="EMBL" id="PSR82476.1"/>
    </source>
</evidence>
<feature type="compositionally biased region" description="Polar residues" evidence="1">
    <location>
        <begin position="119"/>
        <end position="134"/>
    </location>
</feature>
<feature type="region of interest" description="Disordered" evidence="1">
    <location>
        <begin position="1"/>
        <end position="25"/>
    </location>
</feature>
<name>A0A2R6P144_9APHY</name>
<feature type="compositionally biased region" description="Low complexity" evidence="1">
    <location>
        <begin position="153"/>
        <end position="176"/>
    </location>
</feature>
<sequence>MKTRRTTTPAYPINSETTNGETQGVSVGSSQQAVTAAVIGHVFAGLNEEGTADVVSEAGTVHSTMSPCLPAPASPAPPPLLPTTQATPSCTSIIPLPSRPSTPPRASEPLPPPPLTPAKASNTVTSLTASTALQPSPPSTPVKALTGSSPSDSMATTPSTRSTASSSSSMPSTPSTDPLTARMESFREDMLTDANPNVFYLGDPNFDPRTALTWVTCDSVNILVSVE</sequence>
<keyword evidence="3" id="KW-1185">Reference proteome</keyword>
<feature type="compositionally biased region" description="Pro residues" evidence="1">
    <location>
        <begin position="69"/>
        <end position="81"/>
    </location>
</feature>
<protein>
    <submittedName>
        <fullName evidence="2">Uncharacterized protein</fullName>
    </submittedName>
</protein>
<dbReference type="EMBL" id="MLYV02000584">
    <property type="protein sequence ID" value="PSR82476.1"/>
    <property type="molecule type" value="Genomic_DNA"/>
</dbReference>